<dbReference type="OrthoDB" id="276801at2"/>
<dbReference type="PROSITE" id="PS50851">
    <property type="entry name" value="CHEW"/>
    <property type="match status" value="1"/>
</dbReference>
<dbReference type="EMBL" id="CP036272">
    <property type="protein sequence ID" value="QDT57967.1"/>
    <property type="molecule type" value="Genomic_DNA"/>
</dbReference>
<dbReference type="GO" id="GO:0006935">
    <property type="term" value="P:chemotaxis"/>
    <property type="evidence" value="ECO:0007669"/>
    <property type="project" value="InterPro"/>
</dbReference>
<dbReference type="Proteomes" id="UP000315003">
    <property type="component" value="Chromosome"/>
</dbReference>
<evidence type="ECO:0000259" key="1">
    <source>
        <dbReference type="PROSITE" id="PS50851"/>
    </source>
</evidence>
<dbReference type="RefSeq" id="WP_145268793.1">
    <property type="nucleotide sequence ID" value="NZ_CP036272.1"/>
</dbReference>
<keyword evidence="3" id="KW-1185">Reference proteome</keyword>
<gene>
    <name evidence="2" type="ORF">SV7mr_04550</name>
</gene>
<dbReference type="Pfam" id="PF01584">
    <property type="entry name" value="CheW"/>
    <property type="match status" value="1"/>
</dbReference>
<dbReference type="AlphaFoldDB" id="A0A517SPA9"/>
<sequence>MDSVLPKQSRIATLSDKHCVFQCGDTLFALPATSVREVTLQPPIVSVPLSHPSLAGIGNLRSEFLPIIDLESLIGNQRPVVKPQGQLIVIDSPYGSWAIAIDRVISIDAIETHIDASQRSETSTRFLLGTASYSGNVLSVLDINSLERIAQETLESGWQGIANQSASHDTAPSSASQWTAV</sequence>
<dbReference type="Gene3D" id="2.30.30.40">
    <property type="entry name" value="SH3 Domains"/>
    <property type="match status" value="1"/>
</dbReference>
<dbReference type="GO" id="GO:0005829">
    <property type="term" value="C:cytosol"/>
    <property type="evidence" value="ECO:0007669"/>
    <property type="project" value="TreeGrafter"/>
</dbReference>
<dbReference type="Gene3D" id="2.40.50.180">
    <property type="entry name" value="CheA-289, Domain 4"/>
    <property type="match status" value="1"/>
</dbReference>
<proteinExistence type="predicted"/>
<dbReference type="InterPro" id="IPR002545">
    <property type="entry name" value="CheW-lke_dom"/>
</dbReference>
<protein>
    <submittedName>
        <fullName evidence="2">CheW-like domain protein</fullName>
    </submittedName>
</protein>
<dbReference type="InterPro" id="IPR036061">
    <property type="entry name" value="CheW-like_dom_sf"/>
</dbReference>
<feature type="domain" description="CheW-like" evidence="1">
    <location>
        <begin position="15"/>
        <end position="152"/>
    </location>
</feature>
<dbReference type="PANTHER" id="PTHR22617">
    <property type="entry name" value="CHEMOTAXIS SENSOR HISTIDINE KINASE-RELATED"/>
    <property type="match status" value="1"/>
</dbReference>
<organism evidence="2 3">
    <name type="scientific">Stieleria bergensis</name>
    <dbReference type="NCBI Taxonomy" id="2528025"/>
    <lineage>
        <taxon>Bacteria</taxon>
        <taxon>Pseudomonadati</taxon>
        <taxon>Planctomycetota</taxon>
        <taxon>Planctomycetia</taxon>
        <taxon>Pirellulales</taxon>
        <taxon>Pirellulaceae</taxon>
        <taxon>Stieleria</taxon>
    </lineage>
</organism>
<dbReference type="PANTHER" id="PTHR22617:SF23">
    <property type="entry name" value="CHEMOTAXIS PROTEIN CHEW"/>
    <property type="match status" value="1"/>
</dbReference>
<name>A0A517SPA9_9BACT</name>
<dbReference type="InterPro" id="IPR039315">
    <property type="entry name" value="CheW"/>
</dbReference>
<dbReference type="SUPFAM" id="SSF50341">
    <property type="entry name" value="CheW-like"/>
    <property type="match status" value="1"/>
</dbReference>
<dbReference type="GO" id="GO:0007165">
    <property type="term" value="P:signal transduction"/>
    <property type="evidence" value="ECO:0007669"/>
    <property type="project" value="InterPro"/>
</dbReference>
<evidence type="ECO:0000313" key="3">
    <source>
        <dbReference type="Proteomes" id="UP000315003"/>
    </source>
</evidence>
<reference evidence="2 3" key="1">
    <citation type="submission" date="2019-02" db="EMBL/GenBank/DDBJ databases">
        <title>Deep-cultivation of Planctomycetes and their phenomic and genomic characterization uncovers novel biology.</title>
        <authorList>
            <person name="Wiegand S."/>
            <person name="Jogler M."/>
            <person name="Boedeker C."/>
            <person name="Pinto D."/>
            <person name="Vollmers J."/>
            <person name="Rivas-Marin E."/>
            <person name="Kohn T."/>
            <person name="Peeters S.H."/>
            <person name="Heuer A."/>
            <person name="Rast P."/>
            <person name="Oberbeckmann S."/>
            <person name="Bunk B."/>
            <person name="Jeske O."/>
            <person name="Meyerdierks A."/>
            <person name="Storesund J.E."/>
            <person name="Kallscheuer N."/>
            <person name="Luecker S."/>
            <person name="Lage O.M."/>
            <person name="Pohl T."/>
            <person name="Merkel B.J."/>
            <person name="Hornburger P."/>
            <person name="Mueller R.-W."/>
            <person name="Bruemmer F."/>
            <person name="Labrenz M."/>
            <person name="Spormann A.M."/>
            <person name="Op den Camp H."/>
            <person name="Overmann J."/>
            <person name="Amann R."/>
            <person name="Jetten M.S.M."/>
            <person name="Mascher T."/>
            <person name="Medema M.H."/>
            <person name="Devos D.P."/>
            <person name="Kaster A.-K."/>
            <person name="Ovreas L."/>
            <person name="Rohde M."/>
            <person name="Galperin M.Y."/>
            <person name="Jogler C."/>
        </authorList>
    </citation>
    <scope>NUCLEOTIDE SEQUENCE [LARGE SCALE GENOMIC DNA]</scope>
    <source>
        <strain evidence="2 3">SV_7m_r</strain>
    </source>
</reference>
<dbReference type="CDD" id="cd00588">
    <property type="entry name" value="CheW_like"/>
    <property type="match status" value="1"/>
</dbReference>
<evidence type="ECO:0000313" key="2">
    <source>
        <dbReference type="EMBL" id="QDT57967.1"/>
    </source>
</evidence>
<dbReference type="SMART" id="SM00260">
    <property type="entry name" value="CheW"/>
    <property type="match status" value="1"/>
</dbReference>
<accession>A0A517SPA9</accession>